<dbReference type="Pfam" id="PF13527">
    <property type="entry name" value="Acetyltransf_9"/>
    <property type="match status" value="1"/>
</dbReference>
<organism evidence="2 3">
    <name type="scientific">Lysinibacillus parviboronicapiens</name>
    <dbReference type="NCBI Taxonomy" id="436516"/>
    <lineage>
        <taxon>Bacteria</taxon>
        <taxon>Bacillati</taxon>
        <taxon>Bacillota</taxon>
        <taxon>Bacilli</taxon>
        <taxon>Bacillales</taxon>
        <taxon>Bacillaceae</taxon>
        <taxon>Lysinibacillus</taxon>
    </lineage>
</organism>
<dbReference type="SUPFAM" id="SSF55729">
    <property type="entry name" value="Acyl-CoA N-acyltransferases (Nat)"/>
    <property type="match status" value="1"/>
</dbReference>
<dbReference type="RefSeq" id="WP_354472531.1">
    <property type="nucleotide sequence ID" value="NZ_JBEPSB010000021.1"/>
</dbReference>
<dbReference type="InterPro" id="IPR041380">
    <property type="entry name" value="Acetyltransf_17"/>
</dbReference>
<sequence>MEIKLIPPKDYLQVHRLRDYCFPNKYVGEKRDDFQYWIEQSTTIGAYDGDKVVGQLLILPLNMTVHGKNFDMGGIGFVATYPEYRQQGIIKKLMLEALREMRQNGQYISVLAPFSVSFYRYFGWELFSEKLHYSIPHAMFPNVGKQLDVVKRMSFEWPDELLFQTIQDFHNCQALVTNGSMLRDEAWWKRIERRAPDSLFAAYFHADKIAGYIRYIIPDGTFIIHDFIAEDILAEQAIWRFITSHATSVHTIEGFTANDHHFGFQFQEPQFKREIHMDAMVRIVDAFAFMQRYPWGEIHEPLYVCLEDAFCTWNECVYRINKDGHVSVIEANSIMDKHMLALPINLFSAMMVGYLSVKDALIYAKKDAIKEVVELWQKAIPNNRPVFYEYF</sequence>
<dbReference type="Gene3D" id="3.40.630.30">
    <property type="match status" value="2"/>
</dbReference>
<evidence type="ECO:0000259" key="1">
    <source>
        <dbReference type="PROSITE" id="PS51186"/>
    </source>
</evidence>
<feature type="domain" description="N-acetyltransferase" evidence="1">
    <location>
        <begin position="1"/>
        <end position="156"/>
    </location>
</feature>
<proteinExistence type="predicted"/>
<dbReference type="Proteomes" id="UP001549363">
    <property type="component" value="Unassembled WGS sequence"/>
</dbReference>
<evidence type="ECO:0000313" key="2">
    <source>
        <dbReference type="EMBL" id="MET4562536.1"/>
    </source>
</evidence>
<dbReference type="InterPro" id="IPR051554">
    <property type="entry name" value="Acetyltransferase_Eis"/>
</dbReference>
<protein>
    <submittedName>
        <fullName evidence="2">Acetyltransferase</fullName>
    </submittedName>
</protein>
<dbReference type="InterPro" id="IPR036527">
    <property type="entry name" value="SCP2_sterol-bd_dom_sf"/>
</dbReference>
<dbReference type="InterPro" id="IPR016181">
    <property type="entry name" value="Acyl_CoA_acyltransferase"/>
</dbReference>
<dbReference type="PROSITE" id="PS51186">
    <property type="entry name" value="GNAT"/>
    <property type="match status" value="1"/>
</dbReference>
<reference evidence="2 3" key="1">
    <citation type="submission" date="2024-06" db="EMBL/GenBank/DDBJ databases">
        <title>Sorghum-associated microbial communities from plants grown in Nebraska, USA.</title>
        <authorList>
            <person name="Schachtman D."/>
        </authorList>
    </citation>
    <scope>NUCLEOTIDE SEQUENCE [LARGE SCALE GENOMIC DNA]</scope>
    <source>
        <strain evidence="2 3">736</strain>
    </source>
</reference>
<keyword evidence="3" id="KW-1185">Reference proteome</keyword>
<dbReference type="SUPFAM" id="SSF55718">
    <property type="entry name" value="SCP-like"/>
    <property type="match status" value="1"/>
</dbReference>
<evidence type="ECO:0000313" key="3">
    <source>
        <dbReference type="Proteomes" id="UP001549363"/>
    </source>
</evidence>
<dbReference type="EMBL" id="JBEPSB010000021">
    <property type="protein sequence ID" value="MET4562536.1"/>
    <property type="molecule type" value="Genomic_DNA"/>
</dbReference>
<dbReference type="PANTHER" id="PTHR37817">
    <property type="entry name" value="N-ACETYLTRANSFERASE EIS"/>
    <property type="match status" value="1"/>
</dbReference>
<dbReference type="CDD" id="cd04301">
    <property type="entry name" value="NAT_SF"/>
    <property type="match status" value="1"/>
</dbReference>
<dbReference type="Pfam" id="PF13530">
    <property type="entry name" value="SCP2_2"/>
    <property type="match status" value="1"/>
</dbReference>
<dbReference type="Pfam" id="PF17668">
    <property type="entry name" value="Acetyltransf_17"/>
    <property type="match status" value="1"/>
</dbReference>
<dbReference type="InterPro" id="IPR025559">
    <property type="entry name" value="Eis_dom"/>
</dbReference>
<gene>
    <name evidence="2" type="ORF">ABIA69_003726</name>
</gene>
<dbReference type="PANTHER" id="PTHR37817:SF1">
    <property type="entry name" value="N-ACETYLTRANSFERASE EIS"/>
    <property type="match status" value="1"/>
</dbReference>
<accession>A0ABV2PP73</accession>
<comment type="caution">
    <text evidence="2">The sequence shown here is derived from an EMBL/GenBank/DDBJ whole genome shotgun (WGS) entry which is preliminary data.</text>
</comment>
<dbReference type="Gene3D" id="3.30.1050.10">
    <property type="entry name" value="SCP2 sterol-binding domain"/>
    <property type="match status" value="1"/>
</dbReference>
<dbReference type="InterPro" id="IPR000182">
    <property type="entry name" value="GNAT_dom"/>
</dbReference>
<name>A0ABV2PP73_9BACI</name>